<evidence type="ECO:0000313" key="2">
    <source>
        <dbReference type="EMBL" id="KAF2453494.1"/>
    </source>
</evidence>
<gene>
    <name evidence="2" type="ORF">BDY21DRAFT_367025</name>
</gene>
<feature type="region of interest" description="Disordered" evidence="1">
    <location>
        <begin position="33"/>
        <end position="100"/>
    </location>
</feature>
<feature type="compositionally biased region" description="Low complexity" evidence="1">
    <location>
        <begin position="45"/>
        <end position="76"/>
    </location>
</feature>
<reference evidence="2" key="1">
    <citation type="journal article" date="2020" name="Stud. Mycol.">
        <title>101 Dothideomycetes genomes: a test case for predicting lifestyles and emergence of pathogens.</title>
        <authorList>
            <person name="Haridas S."/>
            <person name="Albert R."/>
            <person name="Binder M."/>
            <person name="Bloem J."/>
            <person name="Labutti K."/>
            <person name="Salamov A."/>
            <person name="Andreopoulos B."/>
            <person name="Baker S."/>
            <person name="Barry K."/>
            <person name="Bills G."/>
            <person name="Bluhm B."/>
            <person name="Cannon C."/>
            <person name="Castanera R."/>
            <person name="Culley D."/>
            <person name="Daum C."/>
            <person name="Ezra D."/>
            <person name="Gonzalez J."/>
            <person name="Henrissat B."/>
            <person name="Kuo A."/>
            <person name="Liang C."/>
            <person name="Lipzen A."/>
            <person name="Lutzoni F."/>
            <person name="Magnuson J."/>
            <person name="Mondo S."/>
            <person name="Nolan M."/>
            <person name="Ohm R."/>
            <person name="Pangilinan J."/>
            <person name="Park H.-J."/>
            <person name="Ramirez L."/>
            <person name="Alfaro M."/>
            <person name="Sun H."/>
            <person name="Tritt A."/>
            <person name="Yoshinaga Y."/>
            <person name="Zwiers L.-H."/>
            <person name="Turgeon B."/>
            <person name="Goodwin S."/>
            <person name="Spatafora J."/>
            <person name="Crous P."/>
            <person name="Grigoriev I."/>
        </authorList>
    </citation>
    <scope>NUCLEOTIDE SEQUENCE</scope>
    <source>
        <strain evidence="2">ATCC 16933</strain>
    </source>
</reference>
<dbReference type="OrthoDB" id="5226533at2759"/>
<dbReference type="Proteomes" id="UP000799766">
    <property type="component" value="Unassembled WGS sequence"/>
</dbReference>
<keyword evidence="3" id="KW-1185">Reference proteome</keyword>
<evidence type="ECO:0000313" key="3">
    <source>
        <dbReference type="Proteomes" id="UP000799766"/>
    </source>
</evidence>
<organism evidence="2 3">
    <name type="scientific">Lineolata rhizophorae</name>
    <dbReference type="NCBI Taxonomy" id="578093"/>
    <lineage>
        <taxon>Eukaryota</taxon>
        <taxon>Fungi</taxon>
        <taxon>Dikarya</taxon>
        <taxon>Ascomycota</taxon>
        <taxon>Pezizomycotina</taxon>
        <taxon>Dothideomycetes</taxon>
        <taxon>Dothideomycetes incertae sedis</taxon>
        <taxon>Lineolatales</taxon>
        <taxon>Lineolataceae</taxon>
        <taxon>Lineolata</taxon>
    </lineage>
</organism>
<evidence type="ECO:0000256" key="1">
    <source>
        <dbReference type="SAM" id="MobiDB-lite"/>
    </source>
</evidence>
<name>A0A6A6NQ20_9PEZI</name>
<dbReference type="AlphaFoldDB" id="A0A6A6NQ20"/>
<accession>A0A6A6NQ20</accession>
<sequence length="100" mass="10118">MDASPKPATTACSHRIPHRPSVFLVLAPVHSDGYPSGPMSPRSPPAADSPASPMGIAVADKARRSSSVSSASSAASGPARFLKLGPVHFGGEPGVPDFSE</sequence>
<proteinExistence type="predicted"/>
<protein>
    <submittedName>
        <fullName evidence="2">Uncharacterized protein</fullName>
    </submittedName>
</protein>
<dbReference type="EMBL" id="MU001697">
    <property type="protein sequence ID" value="KAF2453494.1"/>
    <property type="molecule type" value="Genomic_DNA"/>
</dbReference>